<sequence length="69" mass="8029">MQGNRKQSDVFHSILSSVNCYIISKALHNITKKMASELNINPTSMRRITKHELGFYQHKICQVHMLTEK</sequence>
<accession>A0A1I7XVF9</accession>
<proteinExistence type="predicted"/>
<dbReference type="Proteomes" id="UP000095283">
    <property type="component" value="Unplaced"/>
</dbReference>
<evidence type="ECO:0000313" key="2">
    <source>
        <dbReference type="WBParaSite" id="Hba_21367"/>
    </source>
</evidence>
<evidence type="ECO:0000313" key="1">
    <source>
        <dbReference type="Proteomes" id="UP000095283"/>
    </source>
</evidence>
<dbReference type="AlphaFoldDB" id="A0A1I7XVF9"/>
<organism evidence="1 2">
    <name type="scientific">Heterorhabditis bacteriophora</name>
    <name type="common">Entomopathogenic nematode worm</name>
    <dbReference type="NCBI Taxonomy" id="37862"/>
    <lineage>
        <taxon>Eukaryota</taxon>
        <taxon>Metazoa</taxon>
        <taxon>Ecdysozoa</taxon>
        <taxon>Nematoda</taxon>
        <taxon>Chromadorea</taxon>
        <taxon>Rhabditida</taxon>
        <taxon>Rhabditina</taxon>
        <taxon>Rhabditomorpha</taxon>
        <taxon>Strongyloidea</taxon>
        <taxon>Heterorhabditidae</taxon>
        <taxon>Heterorhabditis</taxon>
    </lineage>
</organism>
<protein>
    <submittedName>
        <fullName evidence="2">HTH araC/xylS-type domain-containing protein</fullName>
    </submittedName>
</protein>
<reference evidence="2" key="1">
    <citation type="submission" date="2016-11" db="UniProtKB">
        <authorList>
            <consortium name="WormBaseParasite"/>
        </authorList>
    </citation>
    <scope>IDENTIFICATION</scope>
</reference>
<keyword evidence="1" id="KW-1185">Reference proteome</keyword>
<name>A0A1I7XVF9_HETBA</name>
<dbReference type="WBParaSite" id="Hba_21367">
    <property type="protein sequence ID" value="Hba_21367"/>
    <property type="gene ID" value="Hba_21367"/>
</dbReference>